<dbReference type="AlphaFoldDB" id="A0A078L0C2"/>
<organism evidence="1 2">
    <name type="scientific">Legionella massiliensis</name>
    <dbReference type="NCBI Taxonomy" id="1034943"/>
    <lineage>
        <taxon>Bacteria</taxon>
        <taxon>Pseudomonadati</taxon>
        <taxon>Pseudomonadota</taxon>
        <taxon>Gammaproteobacteria</taxon>
        <taxon>Legionellales</taxon>
        <taxon>Legionellaceae</taxon>
        <taxon>Legionella</taxon>
    </lineage>
</organism>
<proteinExistence type="predicted"/>
<evidence type="ECO:0008006" key="3">
    <source>
        <dbReference type="Google" id="ProtNLM"/>
    </source>
</evidence>
<dbReference type="EMBL" id="CCSB01000003">
    <property type="protein sequence ID" value="CDZ78712.1"/>
    <property type="molecule type" value="Genomic_DNA"/>
</dbReference>
<protein>
    <recommendedName>
        <fullName evidence="3">Dot/Icm secretion system substrate</fullName>
    </recommendedName>
</protein>
<sequence length="406" mass="44544">MDFVLSDEFIIKLKKIRASYEALAKINLSEASQPYAISIFFGAKDIKMRNRQISFIESMLAYLEKDLPQTPDDSFDSQRYLAALQILVCVSFYVKSQIDKTYTLPLRSSASATLGQLLDDAMGLTYTNPLDLETQTYCLLAAKRLIQTPGCYETINSCLKDSIPPKLWNDFTEFVYHESKPLNQNLLANFPATSIMIPIFAKPLELAGYATGFVLGDIVSKSTKLMPAQYALTTVVGSGLVLFVGSGGSLAAVFIAPTLASRLLDAYCGITLAWVMGNSMKLVGKGLGFGVGMTLDLSWKMLYSICSQIASLNNQKSLKLTGVSLHDGQRIIDGVPFKFIKLEECPPDHSLATVNINLAESSLSLQIDEKQTTIPLTVLDIEAQEEVDTSLLAEEEEQNRMAAYGA</sequence>
<accession>A0A078L0C2</accession>
<evidence type="ECO:0000313" key="2">
    <source>
        <dbReference type="Proteomes" id="UP000044071"/>
    </source>
</evidence>
<keyword evidence="2" id="KW-1185">Reference proteome</keyword>
<dbReference type="RefSeq" id="WP_141650492.1">
    <property type="nucleotide sequence ID" value="NZ_CCVW01000003.1"/>
</dbReference>
<dbReference type="eggNOG" id="ENOG5030SZ2">
    <property type="taxonomic scope" value="Bacteria"/>
</dbReference>
<evidence type="ECO:0000313" key="1">
    <source>
        <dbReference type="EMBL" id="CDZ78712.1"/>
    </source>
</evidence>
<reference evidence="1 2" key="1">
    <citation type="submission" date="2014-06" db="EMBL/GenBank/DDBJ databases">
        <authorList>
            <person name="Urmite Genomes Urmite Genomes"/>
        </authorList>
    </citation>
    <scope>NUCLEOTIDE SEQUENCE [LARGE SCALE GENOMIC DNA]</scope>
</reference>
<name>A0A078L0C2_9GAMM</name>
<gene>
    <name evidence="1" type="ORF">BN59_03024</name>
</gene>
<dbReference type="Proteomes" id="UP000044071">
    <property type="component" value="Unassembled WGS sequence"/>
</dbReference>